<gene>
    <name evidence="1" type="ORF">CAPTEDRAFT_118401</name>
</gene>
<reference evidence="3" key="1">
    <citation type="submission" date="2012-12" db="EMBL/GenBank/DDBJ databases">
        <authorList>
            <person name="Hellsten U."/>
            <person name="Grimwood J."/>
            <person name="Chapman J.A."/>
            <person name="Shapiro H."/>
            <person name="Aerts A."/>
            <person name="Otillar R.P."/>
            <person name="Terry A.Y."/>
            <person name="Boore J.L."/>
            <person name="Simakov O."/>
            <person name="Marletaz F."/>
            <person name="Cho S.-J."/>
            <person name="Edsinger-Gonzales E."/>
            <person name="Havlak P."/>
            <person name="Kuo D.-H."/>
            <person name="Larsson T."/>
            <person name="Lv J."/>
            <person name="Arendt D."/>
            <person name="Savage R."/>
            <person name="Osoegawa K."/>
            <person name="de Jong P."/>
            <person name="Lindberg D.R."/>
            <person name="Seaver E.C."/>
            <person name="Weisblat D.A."/>
            <person name="Putnam N.H."/>
            <person name="Grigoriev I.V."/>
            <person name="Rokhsar D.S."/>
        </authorList>
    </citation>
    <scope>NUCLEOTIDE SEQUENCE</scope>
    <source>
        <strain evidence="3">I ESC-2004</strain>
    </source>
</reference>
<dbReference type="HOGENOM" id="CLU_000680_18_2_1"/>
<evidence type="ECO:0000313" key="2">
    <source>
        <dbReference type="EnsemblMetazoa" id="CapteP118401"/>
    </source>
</evidence>
<accession>R7UAN1</accession>
<dbReference type="Proteomes" id="UP000014760">
    <property type="component" value="Unassembled WGS sequence"/>
</dbReference>
<keyword evidence="3" id="KW-1185">Reference proteome</keyword>
<reference evidence="2" key="3">
    <citation type="submission" date="2015-06" db="UniProtKB">
        <authorList>
            <consortium name="EnsemblMetazoa"/>
        </authorList>
    </citation>
    <scope>IDENTIFICATION</scope>
</reference>
<dbReference type="EnsemblMetazoa" id="CapteT118401">
    <property type="protein sequence ID" value="CapteP118401"/>
    <property type="gene ID" value="CapteG118401"/>
</dbReference>
<dbReference type="PANTHER" id="PTHR23227">
    <property type="entry name" value="BUCENTAUR RELATED"/>
    <property type="match status" value="1"/>
</dbReference>
<organism evidence="1">
    <name type="scientific">Capitella teleta</name>
    <name type="common">Polychaete worm</name>
    <dbReference type="NCBI Taxonomy" id="283909"/>
    <lineage>
        <taxon>Eukaryota</taxon>
        <taxon>Metazoa</taxon>
        <taxon>Spiralia</taxon>
        <taxon>Lophotrochozoa</taxon>
        <taxon>Annelida</taxon>
        <taxon>Polychaeta</taxon>
        <taxon>Sedentaria</taxon>
        <taxon>Scolecida</taxon>
        <taxon>Capitellidae</taxon>
        <taxon>Capitella</taxon>
    </lineage>
</organism>
<dbReference type="OrthoDB" id="6242194at2759"/>
<dbReference type="SUPFAM" id="SSF56219">
    <property type="entry name" value="DNase I-like"/>
    <property type="match status" value="1"/>
</dbReference>
<name>R7UAN1_CAPTE</name>
<dbReference type="STRING" id="283909.R7UAN1"/>
<evidence type="ECO:0000313" key="1">
    <source>
        <dbReference type="EMBL" id="ELU03024.1"/>
    </source>
</evidence>
<dbReference type="InterPro" id="IPR036691">
    <property type="entry name" value="Endo/exonu/phosph_ase_sf"/>
</dbReference>
<dbReference type="EMBL" id="AMQN01008612">
    <property type="status" value="NOT_ANNOTATED_CDS"/>
    <property type="molecule type" value="Genomic_DNA"/>
</dbReference>
<proteinExistence type="predicted"/>
<dbReference type="GO" id="GO:0003824">
    <property type="term" value="F:catalytic activity"/>
    <property type="evidence" value="ECO:0007669"/>
    <property type="project" value="InterPro"/>
</dbReference>
<protein>
    <recommendedName>
        <fullName evidence="4">Endonuclease/exonuclease/phosphatase domain-containing protein</fullName>
    </recommendedName>
</protein>
<dbReference type="Gene3D" id="3.60.10.10">
    <property type="entry name" value="Endonuclease/exonuclease/phosphatase"/>
    <property type="match status" value="1"/>
</dbReference>
<evidence type="ECO:0000313" key="3">
    <source>
        <dbReference type="Proteomes" id="UP000014760"/>
    </source>
</evidence>
<dbReference type="EMBL" id="KB303545">
    <property type="protein sequence ID" value="ELU03024.1"/>
    <property type="molecule type" value="Genomic_DNA"/>
</dbReference>
<reference evidence="1 3" key="2">
    <citation type="journal article" date="2013" name="Nature">
        <title>Insights into bilaterian evolution from three spiralian genomes.</title>
        <authorList>
            <person name="Simakov O."/>
            <person name="Marletaz F."/>
            <person name="Cho S.J."/>
            <person name="Edsinger-Gonzales E."/>
            <person name="Havlak P."/>
            <person name="Hellsten U."/>
            <person name="Kuo D.H."/>
            <person name="Larsson T."/>
            <person name="Lv J."/>
            <person name="Arendt D."/>
            <person name="Savage R."/>
            <person name="Osoegawa K."/>
            <person name="de Jong P."/>
            <person name="Grimwood J."/>
            <person name="Chapman J.A."/>
            <person name="Shapiro H."/>
            <person name="Aerts A."/>
            <person name="Otillar R.P."/>
            <person name="Terry A.Y."/>
            <person name="Boore J.L."/>
            <person name="Grigoriev I.V."/>
            <person name="Lindberg D.R."/>
            <person name="Seaver E.C."/>
            <person name="Weisblat D.A."/>
            <person name="Putnam N.H."/>
            <person name="Rokhsar D.S."/>
        </authorList>
    </citation>
    <scope>NUCLEOTIDE SEQUENCE</scope>
    <source>
        <strain evidence="1 3">I ESC-2004</strain>
    </source>
</reference>
<dbReference type="PANTHER" id="PTHR23227:SF85">
    <property type="entry name" value="CRANIOFACIAL DEVELOPMENT PROTEIN 2"/>
    <property type="match status" value="1"/>
</dbReference>
<evidence type="ECO:0008006" key="4">
    <source>
        <dbReference type="Google" id="ProtNLM"/>
    </source>
</evidence>
<dbReference type="OMA" id="DNDTENQ"/>
<dbReference type="InterPro" id="IPR027124">
    <property type="entry name" value="Swc5/CFDP1/2"/>
</dbReference>
<sequence>MVQVYAPTADADEIEKEVFYGELNNIITENKKYDDVLIVCRDFNSKVGCIKEDDVVGLYGLGVRNESGDRLVDFERQNDLFITNTWFQQKIKSRHIWNAPNGITNNQIDFILISKIYRNSVTNCKTRQDVDCGSDHAPFLTNLRVKLKTEKTKT</sequence>
<dbReference type="AlphaFoldDB" id="R7UAN1"/>